<feature type="signal peptide" evidence="1">
    <location>
        <begin position="1"/>
        <end position="23"/>
    </location>
</feature>
<proteinExistence type="predicted"/>
<dbReference type="PROSITE" id="PS51257">
    <property type="entry name" value="PROKAR_LIPOPROTEIN"/>
    <property type="match status" value="1"/>
</dbReference>
<accession>A0A4V6D1K0</accession>
<evidence type="ECO:0000313" key="3">
    <source>
        <dbReference type="Proteomes" id="UP000298652"/>
    </source>
</evidence>
<evidence type="ECO:0000313" key="2">
    <source>
        <dbReference type="EMBL" id="TKV94975.1"/>
    </source>
</evidence>
<organism evidence="2 3">
    <name type="scientific">Setaria viridis</name>
    <name type="common">Green bristlegrass</name>
    <name type="synonym">Setaria italica subsp. viridis</name>
    <dbReference type="NCBI Taxonomy" id="4556"/>
    <lineage>
        <taxon>Eukaryota</taxon>
        <taxon>Viridiplantae</taxon>
        <taxon>Streptophyta</taxon>
        <taxon>Embryophyta</taxon>
        <taxon>Tracheophyta</taxon>
        <taxon>Spermatophyta</taxon>
        <taxon>Magnoliopsida</taxon>
        <taxon>Liliopsida</taxon>
        <taxon>Poales</taxon>
        <taxon>Poaceae</taxon>
        <taxon>PACMAD clade</taxon>
        <taxon>Panicoideae</taxon>
        <taxon>Panicodae</taxon>
        <taxon>Paniceae</taxon>
        <taxon>Cenchrinae</taxon>
        <taxon>Setaria</taxon>
    </lineage>
</organism>
<dbReference type="AlphaFoldDB" id="A0A4V6D1K0"/>
<dbReference type="Proteomes" id="UP000298652">
    <property type="component" value="Chromosome 9"/>
</dbReference>
<evidence type="ECO:0000256" key="1">
    <source>
        <dbReference type="SAM" id="SignalP"/>
    </source>
</evidence>
<protein>
    <submittedName>
        <fullName evidence="2">Uncharacterized protein</fullName>
    </submittedName>
</protein>
<gene>
    <name evidence="2" type="ORF">SEVIR_9G331350v2</name>
</gene>
<keyword evidence="1" id="KW-0732">Signal</keyword>
<keyword evidence="3" id="KW-1185">Reference proteome</keyword>
<sequence length="38" mass="4424">MLTIKLQSLIWSSLMACLQRACCYNFSELFVMTYLCQA</sequence>
<dbReference type="Gramene" id="TKV94975">
    <property type="protein sequence ID" value="TKV94975"/>
    <property type="gene ID" value="SEVIR_9G331350v2"/>
</dbReference>
<dbReference type="EMBL" id="CM016560">
    <property type="protein sequence ID" value="TKV94975.1"/>
    <property type="molecule type" value="Genomic_DNA"/>
</dbReference>
<name>A0A4V6D1K0_SETVI</name>
<reference evidence="2" key="1">
    <citation type="submission" date="2019-03" db="EMBL/GenBank/DDBJ databases">
        <title>WGS assembly of Setaria viridis.</title>
        <authorList>
            <person name="Huang P."/>
            <person name="Jenkins J."/>
            <person name="Grimwood J."/>
            <person name="Barry K."/>
            <person name="Healey A."/>
            <person name="Mamidi S."/>
            <person name="Sreedasyam A."/>
            <person name="Shu S."/>
            <person name="Feldman M."/>
            <person name="Wu J."/>
            <person name="Yu Y."/>
            <person name="Chen C."/>
            <person name="Johnson J."/>
            <person name="Rokhsar D."/>
            <person name="Baxter I."/>
            <person name="Schmutz J."/>
            <person name="Brutnell T."/>
            <person name="Kellogg E."/>
        </authorList>
    </citation>
    <scope>NUCLEOTIDE SEQUENCE [LARGE SCALE GENOMIC DNA]</scope>
</reference>
<feature type="chain" id="PRO_5020734498" evidence="1">
    <location>
        <begin position="24"/>
        <end position="38"/>
    </location>
</feature>